<dbReference type="OrthoDB" id="20837at2"/>
<name>A0A4R5AKX9_9ACTN</name>
<dbReference type="Gene3D" id="3.50.50.60">
    <property type="entry name" value="FAD/NAD(P)-binding domain"/>
    <property type="match status" value="1"/>
</dbReference>
<dbReference type="PANTHER" id="PTHR42923">
    <property type="entry name" value="PROTOPORPHYRINOGEN OXIDASE"/>
    <property type="match status" value="1"/>
</dbReference>
<keyword evidence="2" id="KW-1185">Reference proteome</keyword>
<dbReference type="AlphaFoldDB" id="A0A4R5AKX9"/>
<protein>
    <submittedName>
        <fullName evidence="1">FAD-dependent oxidoreductase</fullName>
    </submittedName>
</protein>
<dbReference type="Gene3D" id="3.90.660.20">
    <property type="entry name" value="Protoporphyrinogen oxidase, mitochondrial, domain 2"/>
    <property type="match status" value="1"/>
</dbReference>
<evidence type="ECO:0000313" key="2">
    <source>
        <dbReference type="Proteomes" id="UP000294513"/>
    </source>
</evidence>
<dbReference type="Pfam" id="PF13450">
    <property type="entry name" value="NAD_binding_8"/>
    <property type="match status" value="1"/>
</dbReference>
<proteinExistence type="predicted"/>
<comment type="caution">
    <text evidence="1">The sequence shown here is derived from an EMBL/GenBank/DDBJ whole genome shotgun (WGS) entry which is preliminary data.</text>
</comment>
<dbReference type="EMBL" id="SMKU01000275">
    <property type="protein sequence ID" value="TDD72505.1"/>
    <property type="molecule type" value="Genomic_DNA"/>
</dbReference>
<dbReference type="InterPro" id="IPR036188">
    <property type="entry name" value="FAD/NAD-bd_sf"/>
</dbReference>
<accession>A0A4R5AKX9</accession>
<dbReference type="Gene3D" id="1.10.3110.10">
    <property type="entry name" value="protoporphyrinogen ix oxidase, domain 3"/>
    <property type="match status" value="1"/>
</dbReference>
<reference evidence="1 2" key="1">
    <citation type="submission" date="2019-03" db="EMBL/GenBank/DDBJ databases">
        <title>Draft genome sequences of novel Actinobacteria.</title>
        <authorList>
            <person name="Sahin N."/>
            <person name="Ay H."/>
            <person name="Saygin H."/>
        </authorList>
    </citation>
    <scope>NUCLEOTIDE SEQUENCE [LARGE SCALE GENOMIC DNA]</scope>
    <source>
        <strain evidence="1 2">H3C3</strain>
    </source>
</reference>
<dbReference type="Proteomes" id="UP000294513">
    <property type="component" value="Unassembled WGS sequence"/>
</dbReference>
<sequence>MKNGRAAVIGGGISGLAAAYALRRSHHVTLFEAQKRIGGNANTVTIAPDTEHPSTLGIDTGVVIFCGSAMPPLFDELGITRIPVSTDLTYLTIRCAGCGLDTAELDNGLPRRPHISDGAWRHFIEGYQRLRGLVAEGDIALRPADLVTTEGFSEYFVEHMIIPLIAGAYVIPPAAARHCSVTAILRALANVGIQLGDSMRDYCTVKGGTRTYIDRLAAAVPDLRVGTAIEEVGRMGDGVTLRDSTGAVHDFDKAVIAVQADRALSMLASPTALQHEVLGAFPYAYSSWALHTDTSVGTSDAIVHYQMADCGNAAADLILPHNGVQKIPGPVQYLSTCGGTPPAPTNVLQTATHGIAVITPQAVAAQQKLPQISDSVLAFAGAYFGDTAHENALCSGLNAASILLGGRSSGGLRDMRTGIHTAWSDQT</sequence>
<dbReference type="GO" id="GO:0016491">
    <property type="term" value="F:oxidoreductase activity"/>
    <property type="evidence" value="ECO:0007669"/>
    <property type="project" value="TreeGrafter"/>
</dbReference>
<organism evidence="1 2">
    <name type="scientific">Actinomadura rubrisoli</name>
    <dbReference type="NCBI Taxonomy" id="2530368"/>
    <lineage>
        <taxon>Bacteria</taxon>
        <taxon>Bacillati</taxon>
        <taxon>Actinomycetota</taxon>
        <taxon>Actinomycetes</taxon>
        <taxon>Streptosporangiales</taxon>
        <taxon>Thermomonosporaceae</taxon>
        <taxon>Actinomadura</taxon>
    </lineage>
</organism>
<gene>
    <name evidence="1" type="ORF">E1298_34995</name>
</gene>
<dbReference type="InterPro" id="IPR050464">
    <property type="entry name" value="Zeta_carotene_desat/Oxidored"/>
</dbReference>
<dbReference type="SUPFAM" id="SSF51905">
    <property type="entry name" value="FAD/NAD(P)-binding domain"/>
    <property type="match status" value="1"/>
</dbReference>
<evidence type="ECO:0000313" key="1">
    <source>
        <dbReference type="EMBL" id="TDD72505.1"/>
    </source>
</evidence>
<dbReference type="PANTHER" id="PTHR42923:SF17">
    <property type="entry name" value="AMINE OXIDASE DOMAIN-CONTAINING PROTEIN"/>
    <property type="match status" value="1"/>
</dbReference>
<dbReference type="RefSeq" id="WP_131901019.1">
    <property type="nucleotide sequence ID" value="NZ_SMKU01000275.1"/>
</dbReference>